<sequence>MRDRIIQAALIAGTLDILSAFLFAGMADMGPVAVLQFVASGPFGDGAKGDPAWFWATIGLAVHFAIMACMAAAYMAVARQVPALRQHSIAAGLFYGLLLWLVMYWIIQPLRWPELWLPDIYAGRTFGRIAWGVGNQIFSHCILVGLPIAWIAARHPGQTRA</sequence>
<keyword evidence="3" id="KW-1185">Reference proteome</keyword>
<evidence type="ECO:0000313" key="2">
    <source>
        <dbReference type="EMBL" id="EQB32067.1"/>
    </source>
</evidence>
<dbReference type="Proteomes" id="UP000015523">
    <property type="component" value="Unassembled WGS sequence"/>
</dbReference>
<proteinExistence type="predicted"/>
<dbReference type="PATRIC" id="fig|1346791.3.peg.2173"/>
<protein>
    <recommendedName>
        <fullName evidence="4">DUF1440 domain-containing protein</fullName>
    </recommendedName>
</protein>
<feature type="transmembrane region" description="Helical" evidence="1">
    <location>
        <begin position="52"/>
        <end position="77"/>
    </location>
</feature>
<dbReference type="AlphaFoldDB" id="T0J5G5"/>
<evidence type="ECO:0000256" key="1">
    <source>
        <dbReference type="SAM" id="Phobius"/>
    </source>
</evidence>
<dbReference type="OrthoDB" id="118190at2"/>
<comment type="caution">
    <text evidence="2">The sequence shown here is derived from an EMBL/GenBank/DDBJ whole genome shotgun (WGS) entry which is preliminary data.</text>
</comment>
<gene>
    <name evidence="2" type="ORF">M529_11300</name>
</gene>
<dbReference type="STRING" id="1346791.M529_11300"/>
<keyword evidence="1" id="KW-1133">Transmembrane helix</keyword>
<organism evidence="2 3">
    <name type="scientific">Sphingobium ummariense RL-3</name>
    <dbReference type="NCBI Taxonomy" id="1346791"/>
    <lineage>
        <taxon>Bacteria</taxon>
        <taxon>Pseudomonadati</taxon>
        <taxon>Pseudomonadota</taxon>
        <taxon>Alphaproteobacteria</taxon>
        <taxon>Sphingomonadales</taxon>
        <taxon>Sphingomonadaceae</taxon>
        <taxon>Sphingobium</taxon>
    </lineage>
</organism>
<feature type="transmembrane region" description="Helical" evidence="1">
    <location>
        <begin position="137"/>
        <end position="153"/>
    </location>
</feature>
<evidence type="ECO:0008006" key="4">
    <source>
        <dbReference type="Google" id="ProtNLM"/>
    </source>
</evidence>
<keyword evidence="1" id="KW-0472">Membrane</keyword>
<name>T0J5G5_9SPHN</name>
<dbReference type="RefSeq" id="WP_021318062.1">
    <property type="nucleotide sequence ID" value="NZ_AUWY01000078.1"/>
</dbReference>
<feature type="transmembrane region" description="Helical" evidence="1">
    <location>
        <begin position="89"/>
        <end position="107"/>
    </location>
</feature>
<evidence type="ECO:0000313" key="3">
    <source>
        <dbReference type="Proteomes" id="UP000015523"/>
    </source>
</evidence>
<reference evidence="2 3" key="1">
    <citation type="journal article" date="2013" name="Genome Announc.">
        <title>Draft Genome Sequence of Sphingobium ummariense Strain RL-3, a Hexachlorocyclohexane-Degrading Bacterium.</title>
        <authorList>
            <person name="Kohli P."/>
            <person name="Dua A."/>
            <person name="Sangwan N."/>
            <person name="Oldach P."/>
            <person name="Khurana J.P."/>
            <person name="Lal R."/>
        </authorList>
    </citation>
    <scope>NUCLEOTIDE SEQUENCE [LARGE SCALE GENOMIC DNA]</scope>
    <source>
        <strain evidence="2 3">RL-3</strain>
    </source>
</reference>
<accession>T0J5G5</accession>
<dbReference type="eggNOG" id="ENOG5032Y2Y">
    <property type="taxonomic scope" value="Bacteria"/>
</dbReference>
<dbReference type="EMBL" id="AUWY01000078">
    <property type="protein sequence ID" value="EQB32067.1"/>
    <property type="molecule type" value="Genomic_DNA"/>
</dbReference>
<keyword evidence="1" id="KW-0812">Transmembrane</keyword>